<protein>
    <submittedName>
        <fullName evidence="1">Uncharacterized protein</fullName>
    </submittedName>
</protein>
<name>A0A6S6QW56_9HYPH</name>
<dbReference type="EMBL" id="AP023361">
    <property type="protein sequence ID" value="BCJ91815.1"/>
    <property type="molecule type" value="Genomic_DNA"/>
</dbReference>
<dbReference type="KEGG" id="tso:IZ6_25500"/>
<evidence type="ECO:0000313" key="1">
    <source>
        <dbReference type="EMBL" id="BCJ91815.1"/>
    </source>
</evidence>
<reference evidence="1 2" key="1">
    <citation type="submission" date="2020-08" db="EMBL/GenBank/DDBJ databases">
        <title>Genome sequence of Rhizobiales bacterium strain IZ6.</title>
        <authorList>
            <person name="Nakai R."/>
            <person name="Naganuma T."/>
        </authorList>
    </citation>
    <scope>NUCLEOTIDE SEQUENCE [LARGE SCALE GENOMIC DNA]</scope>
    <source>
        <strain evidence="1 2">IZ6</strain>
    </source>
</reference>
<evidence type="ECO:0000313" key="2">
    <source>
        <dbReference type="Proteomes" id="UP000515317"/>
    </source>
</evidence>
<dbReference type="AlphaFoldDB" id="A0A6S6QW56"/>
<dbReference type="RefSeq" id="WP_222875434.1">
    <property type="nucleotide sequence ID" value="NZ_AP023361.1"/>
</dbReference>
<keyword evidence="2" id="KW-1185">Reference proteome</keyword>
<dbReference type="Proteomes" id="UP000515317">
    <property type="component" value="Chromosome"/>
</dbReference>
<gene>
    <name evidence="1" type="ORF">IZ6_25500</name>
</gene>
<sequence>MFQVVELTPEGERPVVDDAGQVMTFENGSKAADHARLLGGKHQPRPVKAEVDWRSREQARFDSGHYVKVPWVGENWFDGKYPDHFVHVSVENSGMVAYTESDEKGAADRQNQVRVGRYLERFFSKELTSADIARLSAEFSDLFEENLLLFAKTADEIEHVYITGPNSCMAHKAEDYNSPFHPVRVYAAGDLAVAYMTREGKITARSLCWPEKKIRSTIYGDSVRLTRLLQEAGFYHSNDGFTGAKIRKIAHGDGYVMPYIDAAEGVVDCGDHFEISFGSNVDYAADDTNGLTCPIGEYCEYYGENRNEESYYIRDRQENWCETALENYGFTCAMTDHHYSEDVAVYMANGETWSESAFNRFGGVCARTEENYHLEDLVEMANGDHWHIDQFAEHGFVCQGNGKNYPTDDQVILEDGRRWSSDHFQLHGESDPATGMFFEKKKDIA</sequence>
<accession>A0A6S6QW56</accession>
<organism evidence="1 2">
    <name type="scientific">Terrihabitans soli</name>
    <dbReference type="NCBI Taxonomy" id="708113"/>
    <lineage>
        <taxon>Bacteria</taxon>
        <taxon>Pseudomonadati</taxon>
        <taxon>Pseudomonadota</taxon>
        <taxon>Alphaproteobacteria</taxon>
        <taxon>Hyphomicrobiales</taxon>
        <taxon>Terrihabitans</taxon>
    </lineage>
</organism>
<proteinExistence type="predicted"/>